<evidence type="ECO:0000256" key="8">
    <source>
        <dbReference type="ARBA" id="ARBA00022989"/>
    </source>
</evidence>
<comment type="similarity">
    <text evidence="12">Belongs to the pannexin family.</text>
</comment>
<feature type="transmembrane region" description="Helical" evidence="12">
    <location>
        <begin position="7"/>
        <end position="24"/>
    </location>
</feature>
<dbReference type="EMBL" id="LR917870">
    <property type="protein sequence ID" value="CAD7255148.1"/>
    <property type="molecule type" value="Genomic_DNA"/>
</dbReference>
<accession>A0A7R9AIV9</accession>
<dbReference type="GO" id="GO:0005921">
    <property type="term" value="C:gap junction"/>
    <property type="evidence" value="ECO:0007669"/>
    <property type="project" value="UniProtKB-SubCell"/>
</dbReference>
<reference evidence="13" key="1">
    <citation type="submission" date="2020-11" db="EMBL/GenBank/DDBJ databases">
        <authorList>
            <person name="Tran Van P."/>
        </authorList>
    </citation>
    <scope>NUCLEOTIDE SEQUENCE</scope>
</reference>
<feature type="transmembrane region" description="Helical" evidence="12">
    <location>
        <begin position="95"/>
        <end position="116"/>
    </location>
</feature>
<evidence type="ECO:0000256" key="11">
    <source>
        <dbReference type="ARBA" id="ARBA00023303"/>
    </source>
</evidence>
<evidence type="ECO:0000256" key="6">
    <source>
        <dbReference type="ARBA" id="ARBA00022868"/>
    </source>
</evidence>
<evidence type="ECO:0000256" key="4">
    <source>
        <dbReference type="ARBA" id="ARBA00022475"/>
    </source>
</evidence>
<keyword evidence="4" id="KW-1003">Cell membrane</keyword>
<keyword evidence="11 12" id="KW-0407">Ion channel</keyword>
<dbReference type="PROSITE" id="PS51013">
    <property type="entry name" value="PANNEXIN"/>
    <property type="match status" value="1"/>
</dbReference>
<dbReference type="PANTHER" id="PTHR11893">
    <property type="entry name" value="INNEXIN"/>
    <property type="match status" value="1"/>
</dbReference>
<keyword evidence="7" id="KW-0965">Cell junction</keyword>
<gene>
    <name evidence="12" type="primary">inx</name>
    <name evidence="13" type="ORF">DSTB1V02_LOCUS14893</name>
</gene>
<dbReference type="Pfam" id="PF00876">
    <property type="entry name" value="Innexin"/>
    <property type="match status" value="1"/>
</dbReference>
<keyword evidence="6" id="KW-0303">Gap junction</keyword>
<keyword evidence="10 12" id="KW-0472">Membrane</keyword>
<dbReference type="InterPro" id="IPR000990">
    <property type="entry name" value="Innexin"/>
</dbReference>
<dbReference type="Proteomes" id="UP000677054">
    <property type="component" value="Unassembled WGS sequence"/>
</dbReference>
<dbReference type="GO" id="GO:0005886">
    <property type="term" value="C:plasma membrane"/>
    <property type="evidence" value="ECO:0007669"/>
    <property type="project" value="UniProtKB-SubCell"/>
</dbReference>
<keyword evidence="14" id="KW-1185">Reference proteome</keyword>
<dbReference type="GO" id="GO:0034220">
    <property type="term" value="P:monoatomic ion transmembrane transport"/>
    <property type="evidence" value="ECO:0007669"/>
    <property type="project" value="UniProtKB-KW"/>
</dbReference>
<keyword evidence="9 12" id="KW-0406">Ion transport</keyword>
<evidence type="ECO:0000256" key="5">
    <source>
        <dbReference type="ARBA" id="ARBA00022692"/>
    </source>
</evidence>
<sequence length="186" mass="22000">MYAVRYFFCEMLALVNIIGQLYLMNDFFDGEFMSYGSRVLSHTQLDQEDRGDPMIYVFPRITKCTFHKYGPSGTIQRHDSLCILPLNIFNEKSYVFIWFWFIIISTLLALLILYRLMIIFLPSVRPTIFHFYNRMLPKDTCEAICRKTTLGDWWVLFLLGSNMDPLIYREVMAELAKKIETHASNM</sequence>
<evidence type="ECO:0000256" key="9">
    <source>
        <dbReference type="ARBA" id="ARBA00023065"/>
    </source>
</evidence>
<comment type="function">
    <text evidence="12">Structural component of the gap junctions.</text>
</comment>
<dbReference type="PANTHER" id="PTHR11893:SF39">
    <property type="entry name" value="INNEXIN INX1"/>
    <property type="match status" value="1"/>
</dbReference>
<evidence type="ECO:0000256" key="12">
    <source>
        <dbReference type="RuleBase" id="RU010713"/>
    </source>
</evidence>
<evidence type="ECO:0000256" key="1">
    <source>
        <dbReference type="ARBA" id="ARBA00004610"/>
    </source>
</evidence>
<evidence type="ECO:0000256" key="2">
    <source>
        <dbReference type="ARBA" id="ARBA00004651"/>
    </source>
</evidence>
<comment type="subcellular location">
    <subcellularLocation>
        <location evidence="1">Cell junction</location>
        <location evidence="1">Gap junction</location>
    </subcellularLocation>
    <subcellularLocation>
        <location evidence="2 12">Cell membrane</location>
        <topology evidence="2 12">Multi-pass membrane protein</topology>
    </subcellularLocation>
</comment>
<keyword evidence="8 12" id="KW-1133">Transmembrane helix</keyword>
<evidence type="ECO:0000256" key="7">
    <source>
        <dbReference type="ARBA" id="ARBA00022949"/>
    </source>
</evidence>
<keyword evidence="3 12" id="KW-0813">Transport</keyword>
<organism evidence="13">
    <name type="scientific">Darwinula stevensoni</name>
    <dbReference type="NCBI Taxonomy" id="69355"/>
    <lineage>
        <taxon>Eukaryota</taxon>
        <taxon>Metazoa</taxon>
        <taxon>Ecdysozoa</taxon>
        <taxon>Arthropoda</taxon>
        <taxon>Crustacea</taxon>
        <taxon>Oligostraca</taxon>
        <taxon>Ostracoda</taxon>
        <taxon>Podocopa</taxon>
        <taxon>Podocopida</taxon>
        <taxon>Darwinulocopina</taxon>
        <taxon>Darwinuloidea</taxon>
        <taxon>Darwinulidae</taxon>
        <taxon>Darwinula</taxon>
    </lineage>
</organism>
<proteinExistence type="inferred from homology"/>
<evidence type="ECO:0000256" key="3">
    <source>
        <dbReference type="ARBA" id="ARBA00022448"/>
    </source>
</evidence>
<dbReference type="PRINTS" id="PR01262">
    <property type="entry name" value="INNEXIN"/>
</dbReference>
<evidence type="ECO:0000256" key="10">
    <source>
        <dbReference type="ARBA" id="ARBA00023136"/>
    </source>
</evidence>
<dbReference type="AlphaFoldDB" id="A0A7R9AIV9"/>
<evidence type="ECO:0000313" key="14">
    <source>
        <dbReference type="Proteomes" id="UP000677054"/>
    </source>
</evidence>
<evidence type="ECO:0000313" key="13">
    <source>
        <dbReference type="EMBL" id="CAD7255148.1"/>
    </source>
</evidence>
<name>A0A7R9AIV9_9CRUS</name>
<dbReference type="OrthoDB" id="5867527at2759"/>
<keyword evidence="5 12" id="KW-0812">Transmembrane</keyword>
<comment type="caution">
    <text evidence="12">Lacks conserved residue(s) required for the propagation of feature annotation.</text>
</comment>
<dbReference type="GO" id="GO:0005243">
    <property type="term" value="F:gap junction channel activity"/>
    <property type="evidence" value="ECO:0007669"/>
    <property type="project" value="TreeGrafter"/>
</dbReference>
<dbReference type="EMBL" id="CAJPEV010018352">
    <property type="protein sequence ID" value="CAG0907659.1"/>
    <property type="molecule type" value="Genomic_DNA"/>
</dbReference>
<protein>
    <recommendedName>
        <fullName evidence="12">Innexin</fullName>
    </recommendedName>
</protein>